<feature type="compositionally biased region" description="Pro residues" evidence="1">
    <location>
        <begin position="168"/>
        <end position="178"/>
    </location>
</feature>
<protein>
    <submittedName>
        <fullName evidence="2">Uncharacterized protein</fullName>
    </submittedName>
</protein>
<evidence type="ECO:0000256" key="1">
    <source>
        <dbReference type="SAM" id="MobiDB-lite"/>
    </source>
</evidence>
<organism evidence="2 3">
    <name type="scientific">Rangifer tarandus platyrhynchus</name>
    <name type="common">Svalbard reindeer</name>
    <dbReference type="NCBI Taxonomy" id="3082113"/>
    <lineage>
        <taxon>Eukaryota</taxon>
        <taxon>Metazoa</taxon>
        <taxon>Chordata</taxon>
        <taxon>Craniata</taxon>
        <taxon>Vertebrata</taxon>
        <taxon>Euteleostomi</taxon>
        <taxon>Mammalia</taxon>
        <taxon>Eutheria</taxon>
        <taxon>Laurasiatheria</taxon>
        <taxon>Artiodactyla</taxon>
        <taxon>Ruminantia</taxon>
        <taxon>Pecora</taxon>
        <taxon>Cervidae</taxon>
        <taxon>Odocoileinae</taxon>
        <taxon>Rangifer</taxon>
    </lineage>
</organism>
<feature type="compositionally biased region" description="Basic and acidic residues" evidence="1">
    <location>
        <begin position="124"/>
        <end position="135"/>
    </location>
</feature>
<dbReference type="EMBL" id="OX459941">
    <property type="protein sequence ID" value="CAI9175257.1"/>
    <property type="molecule type" value="Genomic_DNA"/>
</dbReference>
<feature type="region of interest" description="Disordered" evidence="1">
    <location>
        <begin position="18"/>
        <end position="66"/>
    </location>
</feature>
<name>A0ABN8ZR39_RANTA</name>
<accession>A0ABN8ZR39</accession>
<proteinExistence type="predicted"/>
<gene>
    <name evidence="2" type="ORF">MRATA1EN1_LOCUS24219</name>
</gene>
<evidence type="ECO:0000313" key="3">
    <source>
        <dbReference type="Proteomes" id="UP001176941"/>
    </source>
</evidence>
<sequence>MGQLPVTLPRCKVTGPCLSQEQQGTTAGRAQHKAPQSRTASEHSKQKHTQAGDCTACSGRSRRVKDTPSWACRPFQHGLWGRTAWVRRDAAAPGSCTQRLRLRPVPRPCPPAPTPGQQPQPGTDHLEQKARAGQQHEEPLGVSDLVGMGTFWTPSTPAPSAFQSPDRPCSPPASLPAPLPWPPVYRNKTGICHRCLPANSGLEKTLWRKPQVPQSRAQEQAGPDPFLYWGPFSRAGTF</sequence>
<feature type="region of interest" description="Disordered" evidence="1">
    <location>
        <begin position="149"/>
        <end position="178"/>
    </location>
</feature>
<feature type="compositionally biased region" description="Polar residues" evidence="1">
    <location>
        <begin position="18"/>
        <end position="39"/>
    </location>
</feature>
<feature type="compositionally biased region" description="Pro residues" evidence="1">
    <location>
        <begin position="105"/>
        <end position="118"/>
    </location>
</feature>
<reference evidence="2" key="1">
    <citation type="submission" date="2023-04" db="EMBL/GenBank/DDBJ databases">
        <authorList>
            <consortium name="ELIXIR-Norway"/>
        </authorList>
    </citation>
    <scope>NUCLEOTIDE SEQUENCE [LARGE SCALE GENOMIC DNA]</scope>
</reference>
<feature type="region of interest" description="Disordered" evidence="1">
    <location>
        <begin position="93"/>
        <end position="135"/>
    </location>
</feature>
<keyword evidence="3" id="KW-1185">Reference proteome</keyword>
<evidence type="ECO:0000313" key="2">
    <source>
        <dbReference type="EMBL" id="CAI9175257.1"/>
    </source>
</evidence>
<dbReference type="Proteomes" id="UP001176941">
    <property type="component" value="Chromosome 5"/>
</dbReference>